<evidence type="ECO:0000256" key="3">
    <source>
        <dbReference type="ARBA" id="ARBA00022578"/>
    </source>
</evidence>
<accession>A0A6N7VQC5</accession>
<proteinExistence type="inferred from homology"/>
<dbReference type="Pfam" id="PF00872">
    <property type="entry name" value="Transposase_mut"/>
    <property type="match status" value="1"/>
</dbReference>
<keyword evidence="3" id="KW-0815">Transposition</keyword>
<evidence type="ECO:0000313" key="7">
    <source>
        <dbReference type="Proteomes" id="UP000441925"/>
    </source>
</evidence>
<keyword evidence="4" id="KW-0238">DNA-binding</keyword>
<dbReference type="GO" id="GO:0004803">
    <property type="term" value="F:transposase activity"/>
    <property type="evidence" value="ECO:0007669"/>
    <property type="project" value="InterPro"/>
</dbReference>
<evidence type="ECO:0000313" key="6">
    <source>
        <dbReference type="EMBL" id="MSS77056.1"/>
    </source>
</evidence>
<dbReference type="RefSeq" id="WP_407926323.1">
    <property type="nucleotide sequence ID" value="NZ_VULQ01000001.1"/>
</dbReference>
<reference evidence="6 7" key="1">
    <citation type="submission" date="2019-08" db="EMBL/GenBank/DDBJ databases">
        <title>In-depth cultivation of the pig gut microbiome towards novel bacterial diversity and tailored functional studies.</title>
        <authorList>
            <person name="Wylensek D."/>
            <person name="Hitch T.C.A."/>
            <person name="Clavel T."/>
        </authorList>
    </citation>
    <scope>NUCLEOTIDE SEQUENCE [LARGE SCALE GENOMIC DNA]</scope>
    <source>
        <strain evidence="6 7">WCA-380-WT-2B</strain>
    </source>
</reference>
<evidence type="ECO:0000256" key="5">
    <source>
        <dbReference type="ARBA" id="ARBA00023172"/>
    </source>
</evidence>
<comment type="caution">
    <text evidence="6">The sequence shown here is derived from an EMBL/GenBank/DDBJ whole genome shotgun (WGS) entry which is preliminary data.</text>
</comment>
<dbReference type="InterPro" id="IPR001207">
    <property type="entry name" value="Transposase_mutator"/>
</dbReference>
<evidence type="ECO:0000256" key="2">
    <source>
        <dbReference type="ARBA" id="ARBA00010961"/>
    </source>
</evidence>
<keyword evidence="7" id="KW-1185">Reference proteome</keyword>
<dbReference type="Proteomes" id="UP000441925">
    <property type="component" value="Unassembled WGS sequence"/>
</dbReference>
<evidence type="ECO:0000256" key="1">
    <source>
        <dbReference type="ARBA" id="ARBA00002190"/>
    </source>
</evidence>
<evidence type="ECO:0000256" key="4">
    <source>
        <dbReference type="ARBA" id="ARBA00023125"/>
    </source>
</evidence>
<comment type="similarity">
    <text evidence="2">Belongs to the transposase mutator family.</text>
</comment>
<dbReference type="EMBL" id="VULQ01000001">
    <property type="protein sequence ID" value="MSS77056.1"/>
    <property type="molecule type" value="Genomic_DNA"/>
</dbReference>
<dbReference type="AlphaFoldDB" id="A0A6N7VQC5"/>
<gene>
    <name evidence="6" type="ORF">FYJ26_01170</name>
</gene>
<comment type="function">
    <text evidence="1">Required for the transposition of the insertion element.</text>
</comment>
<keyword evidence="5" id="KW-0233">DNA recombination</keyword>
<dbReference type="GO" id="GO:0003677">
    <property type="term" value="F:DNA binding"/>
    <property type="evidence" value="ECO:0007669"/>
    <property type="project" value="UniProtKB-KW"/>
</dbReference>
<organism evidence="6 7">
    <name type="scientific">Anaerococcus porci</name>
    <dbReference type="NCBI Taxonomy" id="2652269"/>
    <lineage>
        <taxon>Bacteria</taxon>
        <taxon>Bacillati</taxon>
        <taxon>Bacillota</taxon>
        <taxon>Tissierellia</taxon>
        <taxon>Tissierellales</taxon>
        <taxon>Peptoniphilaceae</taxon>
        <taxon>Anaerococcus</taxon>
    </lineage>
</organism>
<sequence length="45" mass="5428">MVYIKLRQNHRVVSKTCNITIRINEKENRKIIGLDLSYSESKYSW</sequence>
<protein>
    <recommendedName>
        <fullName evidence="8">Transposase</fullName>
    </recommendedName>
</protein>
<evidence type="ECO:0008006" key="8">
    <source>
        <dbReference type="Google" id="ProtNLM"/>
    </source>
</evidence>
<dbReference type="GO" id="GO:0006313">
    <property type="term" value="P:DNA transposition"/>
    <property type="evidence" value="ECO:0007669"/>
    <property type="project" value="InterPro"/>
</dbReference>
<name>A0A6N7VQC5_9FIRM</name>